<sequence length="416" mass="45687">MVSITETSFIQEMFAERIGGNTFGKGTELYKFEKIKRARSAAMLANPGVELIDMGLGEPDAMADPGVVQVLCEEAQKVENRFYSDNGIESFQAAAANYMMSMFQTGPINPSTEINHCIGSKSALAQLPAAFINPGDVLLTTTPGYPVMATHTAWLGGEVVKLPLVKENGFLPDLQSVPADVLERAKLLYINYPNNPTGATATYAFYEEVVAFCKKHHIIVISDEAYAGLMFDGEQPLSILSVPGAKDVAVSVQSLSKAFNMTGWRLGFIAGNELVVKALASVKDNCDSGQFIAIQKAGVYCLEHPEITLRTAEKYSRRHELLTTVLQSAGFDVVKPKGSFYLYVACPKGVKGGTAFASAEDFSQYLIHEKLISTVPWDEAGSYIRFSVTFEARDEDDERRIMNEISNRLSEMKLYW</sequence>
<evidence type="ECO:0000256" key="4">
    <source>
        <dbReference type="RuleBase" id="RU000481"/>
    </source>
</evidence>
<dbReference type="InterPro" id="IPR050881">
    <property type="entry name" value="LL-DAP_aminotransferase"/>
</dbReference>
<dbReference type="EMBL" id="JACHXK010000025">
    <property type="protein sequence ID" value="MBB3114048.1"/>
    <property type="molecule type" value="Genomic_DNA"/>
</dbReference>
<dbReference type="PANTHER" id="PTHR42832">
    <property type="entry name" value="AMINO ACID AMINOTRANSFERASE"/>
    <property type="match status" value="1"/>
</dbReference>
<dbReference type="CDD" id="cd00609">
    <property type="entry name" value="AAT_like"/>
    <property type="match status" value="1"/>
</dbReference>
<dbReference type="InterPro" id="IPR015422">
    <property type="entry name" value="PyrdxlP-dep_Trfase_small"/>
</dbReference>
<dbReference type="NCBIfam" id="NF004937">
    <property type="entry name" value="PRK06290.1"/>
    <property type="match status" value="1"/>
</dbReference>
<comment type="similarity">
    <text evidence="4">Belongs to the class-I pyridoxal-phosphate-dependent aminotransferase family.</text>
</comment>
<dbReference type="Gene3D" id="3.90.1150.10">
    <property type="entry name" value="Aspartate Aminotransferase, domain 1"/>
    <property type="match status" value="1"/>
</dbReference>
<keyword evidence="3 4" id="KW-0808">Transferase</keyword>
<organism evidence="6 7">
    <name type="scientific">Paenibacillus phyllosphaerae</name>
    <dbReference type="NCBI Taxonomy" id="274593"/>
    <lineage>
        <taxon>Bacteria</taxon>
        <taxon>Bacillati</taxon>
        <taxon>Bacillota</taxon>
        <taxon>Bacilli</taxon>
        <taxon>Bacillales</taxon>
        <taxon>Paenibacillaceae</taxon>
        <taxon>Paenibacillus</taxon>
    </lineage>
</organism>
<keyword evidence="2 4" id="KW-0032">Aminotransferase</keyword>
<dbReference type="SUPFAM" id="SSF53383">
    <property type="entry name" value="PLP-dependent transferases"/>
    <property type="match status" value="1"/>
</dbReference>
<reference evidence="6 7" key="1">
    <citation type="submission" date="2020-08" db="EMBL/GenBank/DDBJ databases">
        <title>Genomic Encyclopedia of Type Strains, Phase III (KMG-III): the genomes of soil and plant-associated and newly described type strains.</title>
        <authorList>
            <person name="Whitman W."/>
        </authorList>
    </citation>
    <scope>NUCLEOTIDE SEQUENCE [LARGE SCALE GENOMIC DNA]</scope>
    <source>
        <strain evidence="6 7">CECT 5862</strain>
    </source>
</reference>
<comment type="cofactor">
    <cofactor evidence="1 4">
        <name>pyridoxal 5'-phosphate</name>
        <dbReference type="ChEBI" id="CHEBI:597326"/>
    </cofactor>
</comment>
<dbReference type="PANTHER" id="PTHR42832:SF3">
    <property type="entry name" value="L-GLUTAMINE--4-(METHYLSULFANYL)-2-OXOBUTANOATE AMINOTRANSFERASE"/>
    <property type="match status" value="1"/>
</dbReference>
<accession>A0A7W5B435</accession>
<gene>
    <name evidence="6" type="ORF">FHS18_006164</name>
</gene>
<name>A0A7W5B435_9BACL</name>
<comment type="caution">
    <text evidence="6">The sequence shown here is derived from an EMBL/GenBank/DDBJ whole genome shotgun (WGS) entry which is preliminary data.</text>
</comment>
<dbReference type="GO" id="GO:0008483">
    <property type="term" value="F:transaminase activity"/>
    <property type="evidence" value="ECO:0007669"/>
    <property type="project" value="UniProtKB-KW"/>
</dbReference>
<dbReference type="InterPro" id="IPR004838">
    <property type="entry name" value="NHTrfase_class1_PyrdxlP-BS"/>
</dbReference>
<evidence type="ECO:0000313" key="7">
    <source>
        <dbReference type="Proteomes" id="UP000570361"/>
    </source>
</evidence>
<evidence type="ECO:0000259" key="5">
    <source>
        <dbReference type="Pfam" id="PF00155"/>
    </source>
</evidence>
<dbReference type="Proteomes" id="UP000570361">
    <property type="component" value="Unassembled WGS sequence"/>
</dbReference>
<evidence type="ECO:0000256" key="3">
    <source>
        <dbReference type="ARBA" id="ARBA00022679"/>
    </source>
</evidence>
<dbReference type="GO" id="GO:0030170">
    <property type="term" value="F:pyridoxal phosphate binding"/>
    <property type="evidence" value="ECO:0007669"/>
    <property type="project" value="InterPro"/>
</dbReference>
<dbReference type="EC" id="2.6.1.-" evidence="4"/>
<evidence type="ECO:0000313" key="6">
    <source>
        <dbReference type="EMBL" id="MBB3114048.1"/>
    </source>
</evidence>
<dbReference type="PROSITE" id="PS00105">
    <property type="entry name" value="AA_TRANSFER_CLASS_1"/>
    <property type="match status" value="1"/>
</dbReference>
<dbReference type="InterPro" id="IPR004839">
    <property type="entry name" value="Aminotransferase_I/II_large"/>
</dbReference>
<dbReference type="Gene3D" id="3.40.640.10">
    <property type="entry name" value="Type I PLP-dependent aspartate aminotransferase-like (Major domain)"/>
    <property type="match status" value="1"/>
</dbReference>
<dbReference type="RefSeq" id="WP_183604106.1">
    <property type="nucleotide sequence ID" value="NZ_JACHXK010000025.1"/>
</dbReference>
<evidence type="ECO:0000256" key="2">
    <source>
        <dbReference type="ARBA" id="ARBA00022576"/>
    </source>
</evidence>
<proteinExistence type="inferred from homology"/>
<dbReference type="Pfam" id="PF00155">
    <property type="entry name" value="Aminotran_1_2"/>
    <property type="match status" value="1"/>
</dbReference>
<dbReference type="InterPro" id="IPR015421">
    <property type="entry name" value="PyrdxlP-dep_Trfase_major"/>
</dbReference>
<feature type="domain" description="Aminotransferase class I/classII large" evidence="5">
    <location>
        <begin position="50"/>
        <end position="388"/>
    </location>
</feature>
<dbReference type="InterPro" id="IPR015424">
    <property type="entry name" value="PyrdxlP-dep_Trfase"/>
</dbReference>
<keyword evidence="7" id="KW-1185">Reference proteome</keyword>
<protein>
    <recommendedName>
        <fullName evidence="4">Aminotransferase</fullName>
        <ecNumber evidence="4">2.6.1.-</ecNumber>
    </recommendedName>
</protein>
<evidence type="ECO:0000256" key="1">
    <source>
        <dbReference type="ARBA" id="ARBA00001933"/>
    </source>
</evidence>
<dbReference type="AlphaFoldDB" id="A0A7W5B435"/>